<reference evidence="1 2" key="1">
    <citation type="journal article" date="2008" name="Science">
        <title>The Physcomitrella genome reveals evolutionary insights into the conquest of land by plants.</title>
        <authorList>
            <person name="Rensing S."/>
            <person name="Lang D."/>
            <person name="Zimmer A."/>
            <person name="Terry A."/>
            <person name="Salamov A."/>
            <person name="Shapiro H."/>
            <person name="Nishiyama T."/>
            <person name="Perroud P.-F."/>
            <person name="Lindquist E."/>
            <person name="Kamisugi Y."/>
            <person name="Tanahashi T."/>
            <person name="Sakakibara K."/>
            <person name="Fujita T."/>
            <person name="Oishi K."/>
            <person name="Shin-I T."/>
            <person name="Kuroki Y."/>
            <person name="Toyoda A."/>
            <person name="Suzuki Y."/>
            <person name="Hashimoto A."/>
            <person name="Yamaguchi K."/>
            <person name="Sugano A."/>
            <person name="Kohara Y."/>
            <person name="Fujiyama A."/>
            <person name="Anterola A."/>
            <person name="Aoki S."/>
            <person name="Ashton N."/>
            <person name="Barbazuk W.B."/>
            <person name="Barker E."/>
            <person name="Bennetzen J."/>
            <person name="Bezanilla M."/>
            <person name="Blankenship R."/>
            <person name="Cho S.H."/>
            <person name="Dutcher S."/>
            <person name="Estelle M."/>
            <person name="Fawcett J.A."/>
            <person name="Gundlach H."/>
            <person name="Hanada K."/>
            <person name="Heyl A."/>
            <person name="Hicks K.A."/>
            <person name="Hugh J."/>
            <person name="Lohr M."/>
            <person name="Mayer K."/>
            <person name="Melkozernov A."/>
            <person name="Murata T."/>
            <person name="Nelson D."/>
            <person name="Pils B."/>
            <person name="Prigge M."/>
            <person name="Reiss B."/>
            <person name="Renner T."/>
            <person name="Rombauts S."/>
            <person name="Rushton P."/>
            <person name="Sanderfoot A."/>
            <person name="Schween G."/>
            <person name="Shiu S.-H."/>
            <person name="Stueber K."/>
            <person name="Theodoulou F.L."/>
            <person name="Tu H."/>
            <person name="Van de Peer Y."/>
            <person name="Verrier P.J."/>
            <person name="Waters E."/>
            <person name="Wood A."/>
            <person name="Yang L."/>
            <person name="Cove D."/>
            <person name="Cuming A."/>
            <person name="Hasebe M."/>
            <person name="Lucas S."/>
            <person name="Mishler D.B."/>
            <person name="Reski R."/>
            <person name="Grigoriev I."/>
            <person name="Quatrano R.S."/>
            <person name="Boore J.L."/>
        </authorList>
    </citation>
    <scope>NUCLEOTIDE SEQUENCE [LARGE SCALE GENOMIC DNA]</scope>
    <source>
        <strain evidence="1 2">cv. Gransden 2004</strain>
    </source>
</reference>
<dbReference type="EnsemblPlants" id="Pp3c22_12620V3.2">
    <property type="protein sequence ID" value="PAC:32903204.CDS.1"/>
    <property type="gene ID" value="Pp3c22_12620"/>
</dbReference>
<dbReference type="Proteomes" id="UP000006727">
    <property type="component" value="Chromosome 22"/>
</dbReference>
<evidence type="ECO:0000313" key="2">
    <source>
        <dbReference type="Proteomes" id="UP000006727"/>
    </source>
</evidence>
<dbReference type="AlphaFoldDB" id="A0A7I3YWA6"/>
<dbReference type="EMBL" id="ABEU02000022">
    <property type="status" value="NOT_ANNOTATED_CDS"/>
    <property type="molecule type" value="Genomic_DNA"/>
</dbReference>
<name>A0A7I3YWA6_PHYPA</name>
<accession>A0A7I3YWA6</accession>
<reference evidence="1 2" key="2">
    <citation type="journal article" date="2018" name="Plant J.">
        <title>The Physcomitrella patens chromosome-scale assembly reveals moss genome structure and evolution.</title>
        <authorList>
            <person name="Lang D."/>
            <person name="Ullrich K.K."/>
            <person name="Murat F."/>
            <person name="Fuchs J."/>
            <person name="Jenkins J."/>
            <person name="Haas F.B."/>
            <person name="Piednoel M."/>
            <person name="Gundlach H."/>
            <person name="Van Bel M."/>
            <person name="Meyberg R."/>
            <person name="Vives C."/>
            <person name="Morata J."/>
            <person name="Symeonidi A."/>
            <person name="Hiss M."/>
            <person name="Muchero W."/>
            <person name="Kamisugi Y."/>
            <person name="Saleh O."/>
            <person name="Blanc G."/>
            <person name="Decker E.L."/>
            <person name="van Gessel N."/>
            <person name="Grimwood J."/>
            <person name="Hayes R.D."/>
            <person name="Graham S.W."/>
            <person name="Gunter L.E."/>
            <person name="McDaniel S.F."/>
            <person name="Hoernstein S.N.W."/>
            <person name="Larsson A."/>
            <person name="Li F.W."/>
            <person name="Perroud P.F."/>
            <person name="Phillips J."/>
            <person name="Ranjan P."/>
            <person name="Rokshar D.S."/>
            <person name="Rothfels C.J."/>
            <person name="Schneider L."/>
            <person name="Shu S."/>
            <person name="Stevenson D.W."/>
            <person name="Thummler F."/>
            <person name="Tillich M."/>
            <person name="Villarreal Aguilar J.C."/>
            <person name="Widiez T."/>
            <person name="Wong G.K."/>
            <person name="Wymore A."/>
            <person name="Zhang Y."/>
            <person name="Zimmer A.D."/>
            <person name="Quatrano R.S."/>
            <person name="Mayer K.F.X."/>
            <person name="Goodstein D."/>
            <person name="Casacuberta J.M."/>
            <person name="Vandepoele K."/>
            <person name="Reski R."/>
            <person name="Cuming A.C."/>
            <person name="Tuskan G.A."/>
            <person name="Maumus F."/>
            <person name="Salse J."/>
            <person name="Schmutz J."/>
            <person name="Rensing S.A."/>
        </authorList>
    </citation>
    <scope>NUCLEOTIDE SEQUENCE [LARGE SCALE GENOMIC DNA]</scope>
    <source>
        <strain evidence="1 2">cv. Gransden 2004</strain>
    </source>
</reference>
<sequence>MTMELPHLISWLQQLCNKGVTLNQILTSLQKDLLDAAAAGMKSGMILLCAMLL</sequence>
<evidence type="ECO:0000313" key="1">
    <source>
        <dbReference type="EnsemblPlants" id="PAC:32903204.CDS.1"/>
    </source>
</evidence>
<keyword evidence="2" id="KW-1185">Reference proteome</keyword>
<protein>
    <submittedName>
        <fullName evidence="1">Uncharacterized protein</fullName>
    </submittedName>
</protein>
<dbReference type="Gramene" id="Pp3c22_12620V3.2">
    <property type="protein sequence ID" value="PAC:32903204.CDS.1"/>
    <property type="gene ID" value="Pp3c22_12620"/>
</dbReference>
<organism evidence="1 2">
    <name type="scientific">Physcomitrium patens</name>
    <name type="common">Spreading-leaved earth moss</name>
    <name type="synonym">Physcomitrella patens</name>
    <dbReference type="NCBI Taxonomy" id="3218"/>
    <lineage>
        <taxon>Eukaryota</taxon>
        <taxon>Viridiplantae</taxon>
        <taxon>Streptophyta</taxon>
        <taxon>Embryophyta</taxon>
        <taxon>Bryophyta</taxon>
        <taxon>Bryophytina</taxon>
        <taxon>Bryopsida</taxon>
        <taxon>Funariidae</taxon>
        <taxon>Funariales</taxon>
        <taxon>Funariaceae</taxon>
        <taxon>Physcomitrium</taxon>
    </lineage>
</organism>
<reference evidence="1" key="3">
    <citation type="submission" date="2020-12" db="UniProtKB">
        <authorList>
            <consortium name="EnsemblPlants"/>
        </authorList>
    </citation>
    <scope>IDENTIFICATION</scope>
</reference>
<proteinExistence type="predicted"/>